<keyword evidence="2" id="KW-1185">Reference proteome</keyword>
<sequence length="80" mass="9059">MSGRPQEMRNTLQECRLKINALIAVAEDIIFIHPRVSLFHMIILSTAKDVMEQACTPIGLWNKKRIGNMLISPNVLKNVS</sequence>
<dbReference type="Proteomes" id="UP001290455">
    <property type="component" value="Unassembled WGS sequence"/>
</dbReference>
<reference evidence="1 2" key="1">
    <citation type="submission" date="2023-11" db="EMBL/GenBank/DDBJ databases">
        <title>Bacillus jintuensis, isolated from a mudflat on the Beibu Gulf coast.</title>
        <authorList>
            <person name="Li M."/>
        </authorList>
    </citation>
    <scope>NUCLEOTIDE SEQUENCE [LARGE SCALE GENOMIC DNA]</scope>
    <source>
        <strain evidence="1 2">31A1R</strain>
    </source>
</reference>
<accession>A0ABU5J1B2</accession>
<evidence type="ECO:0000313" key="2">
    <source>
        <dbReference type="Proteomes" id="UP001290455"/>
    </source>
</evidence>
<organism evidence="1 2">
    <name type="scientific">Robertmurraya mangrovi</name>
    <dbReference type="NCBI Taxonomy" id="3098077"/>
    <lineage>
        <taxon>Bacteria</taxon>
        <taxon>Bacillati</taxon>
        <taxon>Bacillota</taxon>
        <taxon>Bacilli</taxon>
        <taxon>Bacillales</taxon>
        <taxon>Bacillaceae</taxon>
        <taxon>Robertmurraya</taxon>
    </lineage>
</organism>
<proteinExistence type="predicted"/>
<gene>
    <name evidence="1" type="ORF">SM124_15860</name>
</gene>
<protein>
    <submittedName>
        <fullName evidence="1">Uncharacterized protein</fullName>
    </submittedName>
</protein>
<dbReference type="EMBL" id="JAXOFX010000011">
    <property type="protein sequence ID" value="MDZ5473194.1"/>
    <property type="molecule type" value="Genomic_DNA"/>
</dbReference>
<evidence type="ECO:0000313" key="1">
    <source>
        <dbReference type="EMBL" id="MDZ5473194.1"/>
    </source>
</evidence>
<name>A0ABU5J1B2_9BACI</name>
<comment type="caution">
    <text evidence="1">The sequence shown here is derived from an EMBL/GenBank/DDBJ whole genome shotgun (WGS) entry which is preliminary data.</text>
</comment>